<gene>
    <name evidence="3" type="ORF">C2L64_50525</name>
</gene>
<evidence type="ECO:0000313" key="4">
    <source>
        <dbReference type="Proteomes" id="UP000236649"/>
    </source>
</evidence>
<reference evidence="3 4" key="1">
    <citation type="submission" date="2018-01" db="EMBL/GenBank/DDBJ databases">
        <title>Species boundaries and ecological features among Paraburkholderia terrae DSMZ17804T, P. hospita DSMZ17164T and P. caribensis DSMZ13236T.</title>
        <authorList>
            <person name="Pratama A.A."/>
        </authorList>
    </citation>
    <scope>NUCLEOTIDE SEQUENCE [LARGE SCALE GENOMIC DNA]</scope>
    <source>
        <strain evidence="3 4">DSM 17164</strain>
    </source>
</reference>
<sequence length="177" mass="19476">MRHSMVARLLATVLVFSCAITLGATAAQRDRDYERGIAQIQNRLVDIDGSYRDSRGEALWRLDQPQLKLKPELEDMLRLADIHAAEVREAQSASMPMVVAVGDDAGANASITKAVDFDVLLARMSGLHGIAQWTERIAASDPPHATFAARLHQPARAYRSKPVLQLVERYLEGNTAS</sequence>
<organism evidence="3 4">
    <name type="scientific">Paraburkholderia hospita</name>
    <dbReference type="NCBI Taxonomy" id="169430"/>
    <lineage>
        <taxon>Bacteria</taxon>
        <taxon>Pseudomonadati</taxon>
        <taxon>Pseudomonadota</taxon>
        <taxon>Betaproteobacteria</taxon>
        <taxon>Burkholderiales</taxon>
        <taxon>Burkholderiaceae</taxon>
        <taxon>Paraburkholderia</taxon>
    </lineage>
</organism>
<dbReference type="InterPro" id="IPR033414">
    <property type="entry name" value="Sensor_dom"/>
</dbReference>
<accession>A0AAN1MRF4</accession>
<evidence type="ECO:0000256" key="1">
    <source>
        <dbReference type="SAM" id="SignalP"/>
    </source>
</evidence>
<evidence type="ECO:0000313" key="3">
    <source>
        <dbReference type="EMBL" id="AUT76763.1"/>
    </source>
</evidence>
<dbReference type="KEGG" id="phs:C2L64_50525"/>
<dbReference type="AlphaFoldDB" id="A0AAN1MRF4"/>
<feature type="chain" id="PRO_5042990865" description="Periplasmic sensor domain-containing protein" evidence="1">
    <location>
        <begin position="27"/>
        <end position="177"/>
    </location>
</feature>
<feature type="signal peptide" evidence="1">
    <location>
        <begin position="1"/>
        <end position="26"/>
    </location>
</feature>
<dbReference type="Pfam" id="PF17149">
    <property type="entry name" value="CHASE5"/>
    <property type="match status" value="1"/>
</dbReference>
<keyword evidence="1" id="KW-0732">Signal</keyword>
<protein>
    <recommendedName>
        <fullName evidence="2">Periplasmic sensor domain-containing protein</fullName>
    </recommendedName>
</protein>
<name>A0AAN1MRF4_9BURK</name>
<proteinExistence type="predicted"/>
<evidence type="ECO:0000259" key="2">
    <source>
        <dbReference type="Pfam" id="PF17149"/>
    </source>
</evidence>
<dbReference type="Proteomes" id="UP000236649">
    <property type="component" value="Chromosome 5"/>
</dbReference>
<feature type="domain" description="Periplasmic sensor" evidence="2">
    <location>
        <begin position="32"/>
        <end position="105"/>
    </location>
</feature>
<dbReference type="EMBL" id="CP026109">
    <property type="protein sequence ID" value="AUT76763.1"/>
    <property type="molecule type" value="Genomic_DNA"/>
</dbReference>